<comment type="caution">
    <text evidence="5">The sequence shown here is derived from an EMBL/GenBank/DDBJ whole genome shotgun (WGS) entry which is preliminary data.</text>
</comment>
<dbReference type="InterPro" id="IPR036388">
    <property type="entry name" value="WH-like_DNA-bd_sf"/>
</dbReference>
<name>A0AAW3TB70_9MICO</name>
<keyword evidence="7" id="KW-1185">Reference proteome</keyword>
<dbReference type="NCBIfam" id="NF033788">
    <property type="entry name" value="HTH_metalloreg"/>
    <property type="match status" value="1"/>
</dbReference>
<dbReference type="InterPro" id="IPR011991">
    <property type="entry name" value="ArsR-like_HTH"/>
</dbReference>
<dbReference type="PANTHER" id="PTHR43132">
    <property type="entry name" value="ARSENICAL RESISTANCE OPERON REPRESSOR ARSR-RELATED"/>
    <property type="match status" value="1"/>
</dbReference>
<feature type="domain" description="HTH arsR-type" evidence="4">
    <location>
        <begin position="12"/>
        <end position="106"/>
    </location>
</feature>
<dbReference type="CDD" id="cd00090">
    <property type="entry name" value="HTH_ARSR"/>
    <property type="match status" value="1"/>
</dbReference>
<evidence type="ECO:0000313" key="5">
    <source>
        <dbReference type="EMBL" id="MBA8992180.1"/>
    </source>
</evidence>
<gene>
    <name evidence="5" type="ORF">FHW23_003468</name>
    <name evidence="6" type="ORF">HP507_00435</name>
</gene>
<keyword evidence="2 5" id="KW-0238">DNA-binding</keyword>
<dbReference type="Proteomes" id="UP000590225">
    <property type="component" value="Unassembled WGS sequence"/>
</dbReference>
<dbReference type="Proteomes" id="UP000573001">
    <property type="component" value="Unassembled WGS sequence"/>
</dbReference>
<dbReference type="SUPFAM" id="SSF46785">
    <property type="entry name" value="Winged helix' DNA-binding domain"/>
    <property type="match status" value="1"/>
</dbReference>
<dbReference type="PROSITE" id="PS50987">
    <property type="entry name" value="HTH_ARSR_2"/>
    <property type="match status" value="1"/>
</dbReference>
<evidence type="ECO:0000313" key="7">
    <source>
        <dbReference type="Proteomes" id="UP000573001"/>
    </source>
</evidence>
<dbReference type="GO" id="GO:0003677">
    <property type="term" value="F:DNA binding"/>
    <property type="evidence" value="ECO:0007669"/>
    <property type="project" value="UniProtKB-KW"/>
</dbReference>
<dbReference type="Pfam" id="PF01022">
    <property type="entry name" value="HTH_5"/>
    <property type="match status" value="1"/>
</dbReference>
<dbReference type="SMART" id="SM00418">
    <property type="entry name" value="HTH_ARSR"/>
    <property type="match status" value="1"/>
</dbReference>
<evidence type="ECO:0000256" key="3">
    <source>
        <dbReference type="ARBA" id="ARBA00023163"/>
    </source>
</evidence>
<dbReference type="AlphaFoldDB" id="A0AAW3TB70"/>
<proteinExistence type="predicted"/>
<dbReference type="EMBL" id="JACGXP010000009">
    <property type="protein sequence ID" value="MBA8992180.1"/>
    <property type="molecule type" value="Genomic_DNA"/>
</dbReference>
<evidence type="ECO:0000256" key="2">
    <source>
        <dbReference type="ARBA" id="ARBA00023125"/>
    </source>
</evidence>
<dbReference type="InterPro" id="IPR001845">
    <property type="entry name" value="HTH_ArsR_DNA-bd_dom"/>
</dbReference>
<evidence type="ECO:0000256" key="1">
    <source>
        <dbReference type="ARBA" id="ARBA00023015"/>
    </source>
</evidence>
<dbReference type="InterPro" id="IPR036390">
    <property type="entry name" value="WH_DNA-bd_sf"/>
</dbReference>
<organism evidence="5 8">
    <name type="scientific">Curtobacterium pusillum</name>
    <dbReference type="NCBI Taxonomy" id="69373"/>
    <lineage>
        <taxon>Bacteria</taxon>
        <taxon>Bacillati</taxon>
        <taxon>Actinomycetota</taxon>
        <taxon>Actinomycetes</taxon>
        <taxon>Micrococcales</taxon>
        <taxon>Microbacteriaceae</taxon>
        <taxon>Curtobacterium</taxon>
    </lineage>
</organism>
<protein>
    <submittedName>
        <fullName evidence="5">DNA-binding transcriptional ArsR family regulator</fullName>
    </submittedName>
    <submittedName>
        <fullName evidence="6">Winged helix-turn-helix transcriptional regulator</fullName>
    </submittedName>
</protein>
<dbReference type="EMBL" id="JABMCE010000026">
    <property type="protein sequence ID" value="NUU12320.1"/>
    <property type="molecule type" value="Genomic_DNA"/>
</dbReference>
<reference evidence="6 7" key="1">
    <citation type="submission" date="2020-05" db="EMBL/GenBank/DDBJ databases">
        <title>Genome Sequencing of Type Strains.</title>
        <authorList>
            <person name="Lemaire J.F."/>
            <person name="Inderbitzin P."/>
            <person name="Gregorio O.A."/>
            <person name="Collins S.B."/>
            <person name="Wespe N."/>
            <person name="Knight-Connoni V."/>
        </authorList>
    </citation>
    <scope>NUCLEOTIDE SEQUENCE [LARGE SCALE GENOMIC DNA]</scope>
    <source>
        <strain evidence="6 7">ATCC 19096</strain>
    </source>
</reference>
<dbReference type="GO" id="GO:0003700">
    <property type="term" value="F:DNA-binding transcription factor activity"/>
    <property type="evidence" value="ECO:0007669"/>
    <property type="project" value="InterPro"/>
</dbReference>
<dbReference type="PRINTS" id="PR00778">
    <property type="entry name" value="HTHARSR"/>
</dbReference>
<dbReference type="Gene3D" id="1.10.10.10">
    <property type="entry name" value="Winged helix-like DNA-binding domain superfamily/Winged helix DNA-binding domain"/>
    <property type="match status" value="1"/>
</dbReference>
<keyword evidence="1" id="KW-0805">Transcription regulation</keyword>
<dbReference type="RefSeq" id="WP_175349925.1">
    <property type="nucleotide sequence ID" value="NZ_BAAAWQ010000001.1"/>
</dbReference>
<evidence type="ECO:0000313" key="6">
    <source>
        <dbReference type="EMBL" id="NUU12320.1"/>
    </source>
</evidence>
<evidence type="ECO:0000259" key="4">
    <source>
        <dbReference type="PROSITE" id="PS50987"/>
    </source>
</evidence>
<keyword evidence="3" id="KW-0804">Transcription</keyword>
<dbReference type="PANTHER" id="PTHR43132:SF8">
    <property type="entry name" value="HTH-TYPE TRANSCRIPTIONAL REGULATOR KMTR"/>
    <property type="match status" value="1"/>
</dbReference>
<dbReference type="InterPro" id="IPR051011">
    <property type="entry name" value="Metal_resp_trans_reg"/>
</dbReference>
<reference evidence="5 8" key="2">
    <citation type="submission" date="2020-07" db="EMBL/GenBank/DDBJ databases">
        <title>Above-ground endophytic microbial communities from plants in different locations in the United States.</title>
        <authorList>
            <person name="Frank C."/>
        </authorList>
    </citation>
    <scope>NUCLEOTIDE SEQUENCE [LARGE SCALE GENOMIC DNA]</scope>
    <source>
        <strain evidence="5 8">WPL5_2</strain>
    </source>
</reference>
<evidence type="ECO:0000313" key="8">
    <source>
        <dbReference type="Proteomes" id="UP000590225"/>
    </source>
</evidence>
<accession>A0AAW3TB70</accession>
<sequence>MSEYSNVGLTEFDDAHVELAAEIFAMLADPTRIRLVLALREEEMPVGHLAAVVDRSQTAVSQHLAKLRMARMVTTRQEGNRVYYRLANDHANKLVHDAIFQAEHTVGDVVRHHHNTEHDA</sequence>